<gene>
    <name evidence="10" type="ORF">E5676_scaffold248G002440</name>
</gene>
<evidence type="ECO:0000256" key="5">
    <source>
        <dbReference type="ARBA" id="ARBA00022777"/>
    </source>
</evidence>
<sequence>MFLFLFLSSAFGPFLTNKTIWPILHSEDLAISDEEHKGFESPPLPFVLSQPISRSGLILIALCVVSPIDAVGIWWFMGCISSKHVAKAPASPVHKHHHHRTKPNKPTTTTTATVVIENNDSVVTTLEPSSKAHSATTLDHHEITKGEEKSEDRSRDIKKSKGGGKGGSFRLGFSQRYIEAEQVAAGWPSWLSSAAGEAVHGWVPLRADSFEKLEKIGQGTYSSVFRAREVDSGRMVALKKVRFDNFQPESIRFMAREIMILRRLEHPNIMQLEGIITSKMSSSIYLVFEYMEHDLAGLVSCPDVKFGEAQVKCYMRQLLSAIEHCHLRGIMHRDIKASNILVNNEGILKLADFGLANVINSRNKQALTSRVVTLWYRPPELLMGSTDYGLTVDLWSIGCVFAELHLGKPLLKGRTEVEQLHKIFRLCGSPPEEFWKKTKLPHAAMFRPQHPYESSLDEKCKEFAPAAVRLLESFLSIEPYKRGTASSALMSEYFKTKPYACDPSTLPKYPPNKEMDAKNREDARRKSRVNNARAKETGATQRPRRVRRNFQEFNSHKVPIKEELLAEDTQNINNQPSRRNGSNNNTTNNLSKDQQGDVFQRDPQKKQQQLYDTTSETSQAAATAPNQRGDSAFTAPMPVSASSGFAWVKKRKEEATSTISDGLKSQISALDPSFANHYTWELNKKHNVHTSVPVSTTSGTQDYELRKQQTTKHNLPGESFHATEAYGRPFLDMSNNEEELNEKPPSSSNITTNNLDNDDTESHIDFSGPLLTQPHRIDELLQRNESHIRRVARKSRFEKDK</sequence>
<feature type="region of interest" description="Disordered" evidence="8">
    <location>
        <begin position="125"/>
        <end position="165"/>
    </location>
</feature>
<dbReference type="InterPro" id="IPR017441">
    <property type="entry name" value="Protein_kinase_ATP_BS"/>
</dbReference>
<feature type="region of interest" description="Disordered" evidence="8">
    <location>
        <begin position="90"/>
        <end position="111"/>
    </location>
</feature>
<feature type="region of interest" description="Disordered" evidence="8">
    <location>
        <begin position="501"/>
        <end position="637"/>
    </location>
</feature>
<keyword evidence="5 10" id="KW-0418">Kinase</keyword>
<organism evidence="10 11">
    <name type="scientific">Cucumis melo var. makuwa</name>
    <name type="common">Oriental melon</name>
    <dbReference type="NCBI Taxonomy" id="1194695"/>
    <lineage>
        <taxon>Eukaryota</taxon>
        <taxon>Viridiplantae</taxon>
        <taxon>Streptophyta</taxon>
        <taxon>Embryophyta</taxon>
        <taxon>Tracheophyta</taxon>
        <taxon>Spermatophyta</taxon>
        <taxon>Magnoliopsida</taxon>
        <taxon>eudicotyledons</taxon>
        <taxon>Gunneridae</taxon>
        <taxon>Pentapetalae</taxon>
        <taxon>rosids</taxon>
        <taxon>fabids</taxon>
        <taxon>Cucurbitales</taxon>
        <taxon>Cucurbitaceae</taxon>
        <taxon>Benincaseae</taxon>
        <taxon>Cucumis</taxon>
    </lineage>
</organism>
<dbReference type="Gene3D" id="1.10.510.10">
    <property type="entry name" value="Transferase(Phosphotransferase) domain 1"/>
    <property type="match status" value="1"/>
</dbReference>
<name>A0A5D3BGW8_CUCMM</name>
<dbReference type="PANTHER" id="PTHR24056">
    <property type="entry name" value="CELL DIVISION PROTEIN KINASE"/>
    <property type="match status" value="1"/>
</dbReference>
<feature type="compositionally biased region" description="Low complexity" evidence="8">
    <location>
        <begin position="577"/>
        <end position="589"/>
    </location>
</feature>
<dbReference type="Gene3D" id="3.30.200.20">
    <property type="entry name" value="Phosphorylase Kinase, domain 1"/>
    <property type="match status" value="1"/>
</dbReference>
<reference evidence="10 11" key="1">
    <citation type="submission" date="2019-08" db="EMBL/GenBank/DDBJ databases">
        <title>Draft genome sequences of two oriental melons (Cucumis melo L. var makuwa).</title>
        <authorList>
            <person name="Kwon S.-Y."/>
        </authorList>
    </citation>
    <scope>NUCLEOTIDE SEQUENCE [LARGE SCALE GENOMIC DNA]</scope>
    <source>
        <strain evidence="11">cv. Chang Bougi</strain>
        <tissue evidence="10">Leaf</tissue>
    </source>
</reference>
<feature type="binding site" evidence="7">
    <location>
        <position position="239"/>
    </location>
    <ligand>
        <name>ATP</name>
        <dbReference type="ChEBI" id="CHEBI:30616"/>
    </ligand>
</feature>
<dbReference type="PROSITE" id="PS50011">
    <property type="entry name" value="PROTEIN_KINASE_DOM"/>
    <property type="match status" value="1"/>
</dbReference>
<evidence type="ECO:0000256" key="8">
    <source>
        <dbReference type="SAM" id="MobiDB-lite"/>
    </source>
</evidence>
<comment type="similarity">
    <text evidence="1">Belongs to the protein kinase superfamily. CMGC Ser/Thr protein kinase family. CDC2/CDKX subfamily.</text>
</comment>
<evidence type="ECO:0000256" key="1">
    <source>
        <dbReference type="ARBA" id="ARBA00006485"/>
    </source>
</evidence>
<dbReference type="Proteomes" id="UP000321947">
    <property type="component" value="Unassembled WGS sequence"/>
</dbReference>
<dbReference type="PROSITE" id="PS00107">
    <property type="entry name" value="PROTEIN_KINASE_ATP"/>
    <property type="match status" value="1"/>
</dbReference>
<proteinExistence type="inferred from homology"/>
<dbReference type="InterPro" id="IPR050108">
    <property type="entry name" value="CDK"/>
</dbReference>
<feature type="region of interest" description="Disordered" evidence="8">
    <location>
        <begin position="736"/>
        <end position="771"/>
    </location>
</feature>
<dbReference type="Pfam" id="PF00069">
    <property type="entry name" value="Pkinase"/>
    <property type="match status" value="1"/>
</dbReference>
<evidence type="ECO:0000259" key="9">
    <source>
        <dbReference type="PROSITE" id="PS50011"/>
    </source>
</evidence>
<keyword evidence="6 7" id="KW-0067">ATP-binding</keyword>
<keyword evidence="4 7" id="KW-0547">Nucleotide-binding</keyword>
<protein>
    <submittedName>
        <fullName evidence="10">Putative serine/threonine-protein kinase</fullName>
    </submittedName>
</protein>
<feature type="compositionally biased region" description="Basic and acidic residues" evidence="8">
    <location>
        <begin position="511"/>
        <end position="524"/>
    </location>
</feature>
<dbReference type="FunFam" id="3.30.200.20:FF:000021">
    <property type="entry name" value="probable serine/threonine-protein kinase At1g54610"/>
    <property type="match status" value="1"/>
</dbReference>
<evidence type="ECO:0000313" key="10">
    <source>
        <dbReference type="EMBL" id="TYJ99040.1"/>
    </source>
</evidence>
<dbReference type="GO" id="GO:0005524">
    <property type="term" value="F:ATP binding"/>
    <property type="evidence" value="ECO:0007669"/>
    <property type="project" value="UniProtKB-UniRule"/>
</dbReference>
<keyword evidence="3" id="KW-0808">Transferase</keyword>
<dbReference type="GO" id="GO:0008353">
    <property type="term" value="F:RNA polymerase II CTD heptapeptide repeat kinase activity"/>
    <property type="evidence" value="ECO:0007669"/>
    <property type="project" value="TreeGrafter"/>
</dbReference>
<keyword evidence="2" id="KW-0723">Serine/threonine-protein kinase</keyword>
<dbReference type="AlphaFoldDB" id="A0A5D3BGW8"/>
<feature type="compositionally biased region" description="Low complexity" evidence="8">
    <location>
        <begin position="613"/>
        <end position="624"/>
    </location>
</feature>
<dbReference type="CDD" id="cd07840">
    <property type="entry name" value="STKc_CDK9_like"/>
    <property type="match status" value="1"/>
</dbReference>
<dbReference type="FunFam" id="1.10.510.10:FF:000043">
    <property type="entry name" value="probable serine/threonine-protein kinase At1g54610"/>
    <property type="match status" value="1"/>
</dbReference>
<feature type="compositionally biased region" description="Basic residues" evidence="8">
    <location>
        <begin position="93"/>
        <end position="103"/>
    </location>
</feature>
<feature type="domain" description="Protein kinase" evidence="9">
    <location>
        <begin position="210"/>
        <end position="494"/>
    </location>
</feature>
<dbReference type="EMBL" id="SSTD01017768">
    <property type="protein sequence ID" value="TYJ99040.1"/>
    <property type="molecule type" value="Genomic_DNA"/>
</dbReference>
<feature type="compositionally biased region" description="Polar residues" evidence="8">
    <location>
        <begin position="125"/>
        <end position="137"/>
    </location>
</feature>
<comment type="caution">
    <text evidence="10">The sequence shown here is derived from an EMBL/GenBank/DDBJ whole genome shotgun (WGS) entry which is preliminary data.</text>
</comment>
<dbReference type="SUPFAM" id="SSF56112">
    <property type="entry name" value="Protein kinase-like (PK-like)"/>
    <property type="match status" value="1"/>
</dbReference>
<dbReference type="PROSITE" id="PS00108">
    <property type="entry name" value="PROTEIN_KINASE_ST"/>
    <property type="match status" value="1"/>
</dbReference>
<dbReference type="GO" id="GO:0032968">
    <property type="term" value="P:positive regulation of transcription elongation by RNA polymerase II"/>
    <property type="evidence" value="ECO:0007669"/>
    <property type="project" value="TreeGrafter"/>
</dbReference>
<dbReference type="GO" id="GO:0000307">
    <property type="term" value="C:cyclin-dependent protein kinase holoenzyme complex"/>
    <property type="evidence" value="ECO:0007669"/>
    <property type="project" value="TreeGrafter"/>
</dbReference>
<feature type="compositionally biased region" description="Basic and acidic residues" evidence="8">
    <location>
        <begin position="138"/>
        <end position="159"/>
    </location>
</feature>
<dbReference type="GO" id="GO:0005634">
    <property type="term" value="C:nucleus"/>
    <property type="evidence" value="ECO:0007669"/>
    <property type="project" value="TreeGrafter"/>
</dbReference>
<evidence type="ECO:0000256" key="2">
    <source>
        <dbReference type="ARBA" id="ARBA00022527"/>
    </source>
</evidence>
<dbReference type="InterPro" id="IPR011009">
    <property type="entry name" value="Kinase-like_dom_sf"/>
</dbReference>
<dbReference type="InterPro" id="IPR000719">
    <property type="entry name" value="Prot_kinase_dom"/>
</dbReference>
<feature type="compositionally biased region" description="Low complexity" evidence="8">
    <location>
        <begin position="746"/>
        <end position="755"/>
    </location>
</feature>
<evidence type="ECO:0000256" key="6">
    <source>
        <dbReference type="ARBA" id="ARBA00022840"/>
    </source>
</evidence>
<evidence type="ECO:0000256" key="3">
    <source>
        <dbReference type="ARBA" id="ARBA00022679"/>
    </source>
</evidence>
<accession>A0A5D3BGW8</accession>
<dbReference type="InterPro" id="IPR008271">
    <property type="entry name" value="Ser/Thr_kinase_AS"/>
</dbReference>
<evidence type="ECO:0000313" key="11">
    <source>
        <dbReference type="Proteomes" id="UP000321947"/>
    </source>
</evidence>
<evidence type="ECO:0000256" key="7">
    <source>
        <dbReference type="PROSITE-ProRule" id="PRU10141"/>
    </source>
</evidence>
<dbReference type="PANTHER" id="PTHR24056:SF188">
    <property type="entry name" value="CYCLIN-DEPENDENT KINASE C-2 C"/>
    <property type="match status" value="1"/>
</dbReference>
<evidence type="ECO:0000256" key="4">
    <source>
        <dbReference type="ARBA" id="ARBA00022741"/>
    </source>
</evidence>
<dbReference type="SMART" id="SM00220">
    <property type="entry name" value="S_TKc"/>
    <property type="match status" value="1"/>
</dbReference>